<keyword evidence="3" id="KW-0805">Transcription regulation</keyword>
<dbReference type="Gene3D" id="1.10.10.60">
    <property type="entry name" value="Homeodomain-like"/>
    <property type="match status" value="1"/>
</dbReference>
<dbReference type="GO" id="GO:2000779">
    <property type="term" value="P:regulation of double-strand break repair"/>
    <property type="evidence" value="ECO:0007669"/>
    <property type="project" value="TreeGrafter"/>
</dbReference>
<feature type="compositionally biased region" description="Low complexity" evidence="7">
    <location>
        <begin position="357"/>
        <end position="366"/>
    </location>
</feature>
<proteinExistence type="predicted"/>
<feature type="domain" description="DEK-C" evidence="8">
    <location>
        <begin position="418"/>
        <end position="473"/>
    </location>
</feature>
<gene>
    <name evidence="9" type="ORF">SAY87_004168</name>
</gene>
<feature type="region of interest" description="Disordered" evidence="7">
    <location>
        <begin position="1"/>
        <end position="114"/>
    </location>
</feature>
<feature type="compositionally biased region" description="Basic and acidic residues" evidence="7">
    <location>
        <begin position="90"/>
        <end position="99"/>
    </location>
</feature>
<keyword evidence="5" id="KW-0804">Transcription</keyword>
<evidence type="ECO:0000256" key="3">
    <source>
        <dbReference type="ARBA" id="ARBA00023015"/>
    </source>
</evidence>
<protein>
    <recommendedName>
        <fullName evidence="8">DEK-C domain-containing protein</fullName>
    </recommendedName>
</protein>
<feature type="region of interest" description="Disordered" evidence="7">
    <location>
        <begin position="234"/>
        <end position="423"/>
    </location>
</feature>
<keyword evidence="6" id="KW-0539">Nucleus</keyword>
<evidence type="ECO:0000259" key="8">
    <source>
        <dbReference type="PROSITE" id="PS51998"/>
    </source>
</evidence>
<dbReference type="Proteomes" id="UP001345219">
    <property type="component" value="Chromosome 4"/>
</dbReference>
<evidence type="ECO:0000256" key="6">
    <source>
        <dbReference type="ARBA" id="ARBA00023242"/>
    </source>
</evidence>
<dbReference type="InterPro" id="IPR014876">
    <property type="entry name" value="DEK_C"/>
</dbReference>
<dbReference type="AlphaFoldDB" id="A0AAN7JNG3"/>
<dbReference type="SUPFAM" id="SSF109715">
    <property type="entry name" value="DEK C-terminal domain"/>
    <property type="match status" value="1"/>
</dbReference>
<evidence type="ECO:0000256" key="5">
    <source>
        <dbReference type="ARBA" id="ARBA00023163"/>
    </source>
</evidence>
<keyword evidence="4" id="KW-0238">DNA-binding</keyword>
<comment type="caution">
    <text evidence="9">The sequence shown here is derived from an EMBL/GenBank/DDBJ whole genome shotgun (WGS) entry which is preliminary data.</text>
</comment>
<feature type="compositionally biased region" description="Basic residues" evidence="7">
    <location>
        <begin position="66"/>
        <end position="78"/>
    </location>
</feature>
<keyword evidence="2" id="KW-0156">Chromatin regulator</keyword>
<evidence type="ECO:0000256" key="7">
    <source>
        <dbReference type="SAM" id="MobiDB-lite"/>
    </source>
</evidence>
<keyword evidence="10" id="KW-1185">Reference proteome</keyword>
<dbReference type="PROSITE" id="PS51998">
    <property type="entry name" value="DEK_C"/>
    <property type="match status" value="1"/>
</dbReference>
<organism evidence="9 10">
    <name type="scientific">Trapa incisa</name>
    <dbReference type="NCBI Taxonomy" id="236973"/>
    <lineage>
        <taxon>Eukaryota</taxon>
        <taxon>Viridiplantae</taxon>
        <taxon>Streptophyta</taxon>
        <taxon>Embryophyta</taxon>
        <taxon>Tracheophyta</taxon>
        <taxon>Spermatophyta</taxon>
        <taxon>Magnoliopsida</taxon>
        <taxon>eudicotyledons</taxon>
        <taxon>Gunneridae</taxon>
        <taxon>Pentapetalae</taxon>
        <taxon>rosids</taxon>
        <taxon>malvids</taxon>
        <taxon>Myrtales</taxon>
        <taxon>Lythraceae</taxon>
        <taxon>Trapa</taxon>
    </lineage>
</organism>
<dbReference type="FunFam" id="1.10.10.60:FF:000220">
    <property type="entry name" value="DEK domain-containing chromatin associated protein"/>
    <property type="match status" value="1"/>
</dbReference>
<evidence type="ECO:0000256" key="1">
    <source>
        <dbReference type="ARBA" id="ARBA00004604"/>
    </source>
</evidence>
<feature type="compositionally biased region" description="Basic and acidic residues" evidence="7">
    <location>
        <begin position="374"/>
        <end position="385"/>
    </location>
</feature>
<dbReference type="EMBL" id="JAXIOK010000017">
    <property type="protein sequence ID" value="KAK4750686.1"/>
    <property type="molecule type" value="Genomic_DNA"/>
</dbReference>
<feature type="compositionally biased region" description="Basic and acidic residues" evidence="7">
    <location>
        <begin position="403"/>
        <end position="423"/>
    </location>
</feature>
<feature type="compositionally biased region" description="Basic and acidic residues" evidence="7">
    <location>
        <begin position="490"/>
        <end position="500"/>
    </location>
</feature>
<reference evidence="9 10" key="1">
    <citation type="journal article" date="2023" name="Hortic Res">
        <title>Pangenome of water caltrop reveals structural variations and asymmetric subgenome divergence after allopolyploidization.</title>
        <authorList>
            <person name="Zhang X."/>
            <person name="Chen Y."/>
            <person name="Wang L."/>
            <person name="Yuan Y."/>
            <person name="Fang M."/>
            <person name="Shi L."/>
            <person name="Lu R."/>
            <person name="Comes H.P."/>
            <person name="Ma Y."/>
            <person name="Chen Y."/>
            <person name="Huang G."/>
            <person name="Zhou Y."/>
            <person name="Zheng Z."/>
            <person name="Qiu Y."/>
        </authorList>
    </citation>
    <scope>NUCLEOTIDE SEQUENCE [LARGE SCALE GENOMIC DNA]</scope>
    <source>
        <tissue evidence="9">Roots</tissue>
    </source>
</reference>
<feature type="region of interest" description="Disordered" evidence="7">
    <location>
        <begin position="475"/>
        <end position="500"/>
    </location>
</feature>
<feature type="compositionally biased region" description="Acidic residues" evidence="7">
    <location>
        <begin position="476"/>
        <end position="489"/>
    </location>
</feature>
<name>A0AAN7JNG3_9MYRT</name>
<dbReference type="GO" id="GO:0006325">
    <property type="term" value="P:chromatin organization"/>
    <property type="evidence" value="ECO:0007669"/>
    <property type="project" value="UniProtKB-KW"/>
</dbReference>
<dbReference type="InterPro" id="IPR044198">
    <property type="entry name" value="DEK"/>
</dbReference>
<dbReference type="GO" id="GO:0005730">
    <property type="term" value="C:nucleolus"/>
    <property type="evidence" value="ECO:0007669"/>
    <property type="project" value="UniProtKB-SubCell"/>
</dbReference>
<accession>A0AAN7JNG3</accession>
<sequence length="500" mass="55328">MASDPSGDAKPSEEHREEQVQDPAPAHHEAEEEQPKQQQTPEEGEAVAKGDAEGGPVDLMDEPKKSTPKKRKRGRKSVGKSEPATPATDRPTRERKVVERYTASHSSGRTPGSKLLSIVKGSGTQLKDIPNVAFKLSKQKADDSLQALHTLLFGKKAKAHSLKRNIGQFSGFVWSDNEEKQRAKVREKLEKCVKEKLVYFCDVLNIPMNKAISKKEELSAKILEFLESPHTTTDVLLSEKGQKRKRRSSSSKSIERTEKKQKKKGKVGEKQKSPLAAEEDAKDDDNMTNSDIGDYSSEDNEKDTVSKQEAPQTEDEPDYDIEEVDAKDNTLNNDAANVEKVGDSGNNSKPGRKKGATKSSKSPSSFGKKKSDYKKKDEKDGEKSTKGKSSSKKSSRKQSVVSAKDREKNETNKKAKTGPSREEILEEVVKILKEVDFNTATLSDILKLLGAHFDVDLYSRKAEVKAIIAEVLNAMSDDDDEEEEGEDDANDHADSEDADN</sequence>
<evidence type="ECO:0000313" key="9">
    <source>
        <dbReference type="EMBL" id="KAK4750686.1"/>
    </source>
</evidence>
<dbReference type="GO" id="GO:0003677">
    <property type="term" value="F:DNA binding"/>
    <property type="evidence" value="ECO:0007669"/>
    <property type="project" value="UniProtKB-KW"/>
</dbReference>
<feature type="compositionally biased region" description="Acidic residues" evidence="7">
    <location>
        <begin position="312"/>
        <end position="325"/>
    </location>
</feature>
<evidence type="ECO:0000256" key="4">
    <source>
        <dbReference type="ARBA" id="ARBA00023125"/>
    </source>
</evidence>
<comment type="subcellular location">
    <subcellularLocation>
        <location evidence="1">Nucleus</location>
        <location evidence="1">Nucleolus</location>
    </subcellularLocation>
</comment>
<dbReference type="Pfam" id="PF08766">
    <property type="entry name" value="DEK_C"/>
    <property type="match status" value="1"/>
</dbReference>
<dbReference type="PANTHER" id="PTHR13468">
    <property type="entry name" value="DEK PROTEIN"/>
    <property type="match status" value="1"/>
</dbReference>
<evidence type="ECO:0000256" key="2">
    <source>
        <dbReference type="ARBA" id="ARBA00022853"/>
    </source>
</evidence>
<evidence type="ECO:0000313" key="10">
    <source>
        <dbReference type="Proteomes" id="UP001345219"/>
    </source>
</evidence>
<dbReference type="GO" id="GO:0042393">
    <property type="term" value="F:histone binding"/>
    <property type="evidence" value="ECO:0007669"/>
    <property type="project" value="TreeGrafter"/>
</dbReference>
<feature type="compositionally biased region" description="Basic and acidic residues" evidence="7">
    <location>
        <begin position="10"/>
        <end position="35"/>
    </location>
</feature>
<dbReference type="PANTHER" id="PTHR13468:SF1">
    <property type="entry name" value="PROTEIN DEK"/>
    <property type="match status" value="1"/>
</dbReference>